<keyword evidence="6" id="KW-1185">Reference proteome</keyword>
<dbReference type="Proteomes" id="UP000245412">
    <property type="component" value="Unassembled WGS sequence"/>
</dbReference>
<proteinExistence type="predicted"/>
<dbReference type="InterPro" id="IPR028978">
    <property type="entry name" value="Chorismate_lyase_/UTRA_dom_sf"/>
</dbReference>
<dbReference type="Pfam" id="PF07702">
    <property type="entry name" value="UTRA"/>
    <property type="match status" value="1"/>
</dbReference>
<evidence type="ECO:0000259" key="4">
    <source>
        <dbReference type="PROSITE" id="PS50949"/>
    </source>
</evidence>
<sequence>MPLHRRQFHVRLLNSYKKIYLECQTMENHKNEPAYMRVYRELKSEIQKGTYPANGFLPRESELEAIYKVSRTTVRKAIKLLSQERILEVRQGCGTRVCGQKAKQDYNKVTSVTESLRKKGYTVTTGSMLIDVIEAAGEVAESLELLPGTPVARVQRLQLADGSPVTLMENYIPYSLVPGIEAHENKFVALYQFLEETYGITIDSTKDRIFAVSASFMEAQVLEIKPRDALLVVQRTCYKDSRPVCMDHVRIIGSRYEVEICGQGRSK</sequence>
<dbReference type="GO" id="GO:0045892">
    <property type="term" value="P:negative regulation of DNA-templated transcription"/>
    <property type="evidence" value="ECO:0007669"/>
    <property type="project" value="TreeGrafter"/>
</dbReference>
<comment type="caution">
    <text evidence="5">The sequence shown here is derived from an EMBL/GenBank/DDBJ whole genome shotgun (WGS) entry which is preliminary data.</text>
</comment>
<evidence type="ECO:0000313" key="6">
    <source>
        <dbReference type="Proteomes" id="UP000245412"/>
    </source>
</evidence>
<dbReference type="CDD" id="cd07377">
    <property type="entry name" value="WHTH_GntR"/>
    <property type="match status" value="1"/>
</dbReference>
<evidence type="ECO:0000313" key="5">
    <source>
        <dbReference type="EMBL" id="PWJ77974.1"/>
    </source>
</evidence>
<protein>
    <submittedName>
        <fullName evidence="5">GntR family transcriptional regulator</fullName>
    </submittedName>
</protein>
<dbReference type="InterPro" id="IPR000524">
    <property type="entry name" value="Tscrpt_reg_HTH_GntR"/>
</dbReference>
<dbReference type="SMART" id="SM00345">
    <property type="entry name" value="HTH_GNTR"/>
    <property type="match status" value="1"/>
</dbReference>
<evidence type="ECO:0000256" key="3">
    <source>
        <dbReference type="ARBA" id="ARBA00023163"/>
    </source>
</evidence>
<dbReference type="PANTHER" id="PTHR44846">
    <property type="entry name" value="MANNOSYL-D-GLYCERATE TRANSPORT/METABOLISM SYSTEM REPRESSOR MNGR-RELATED"/>
    <property type="match status" value="1"/>
</dbReference>
<dbReference type="InterPro" id="IPR036390">
    <property type="entry name" value="WH_DNA-bd_sf"/>
</dbReference>
<dbReference type="InterPro" id="IPR011663">
    <property type="entry name" value="UTRA"/>
</dbReference>
<dbReference type="PROSITE" id="PS50949">
    <property type="entry name" value="HTH_GNTR"/>
    <property type="match status" value="1"/>
</dbReference>
<dbReference type="SUPFAM" id="SSF64288">
    <property type="entry name" value="Chorismate lyase-like"/>
    <property type="match status" value="1"/>
</dbReference>
<evidence type="ECO:0000256" key="1">
    <source>
        <dbReference type="ARBA" id="ARBA00023015"/>
    </source>
</evidence>
<keyword evidence="1" id="KW-0805">Transcription regulation</keyword>
<dbReference type="InterPro" id="IPR050679">
    <property type="entry name" value="Bact_HTH_transcr_reg"/>
</dbReference>
<dbReference type="AlphaFoldDB" id="A0AB73T820"/>
<dbReference type="GO" id="GO:0003677">
    <property type="term" value="F:DNA binding"/>
    <property type="evidence" value="ECO:0007669"/>
    <property type="project" value="UniProtKB-KW"/>
</dbReference>
<dbReference type="Gene3D" id="1.10.10.10">
    <property type="entry name" value="Winged helix-like DNA-binding domain superfamily/Winged helix DNA-binding domain"/>
    <property type="match status" value="1"/>
</dbReference>
<gene>
    <name evidence="5" type="ORF">C7383_102107</name>
</gene>
<dbReference type="SMART" id="SM00866">
    <property type="entry name" value="UTRA"/>
    <property type="match status" value="1"/>
</dbReference>
<accession>A0AB73T820</accession>
<name>A0AB73T820_9FIRM</name>
<feature type="domain" description="HTH gntR-type" evidence="4">
    <location>
        <begin position="32"/>
        <end position="100"/>
    </location>
</feature>
<dbReference type="PRINTS" id="PR00035">
    <property type="entry name" value="HTHGNTR"/>
</dbReference>
<dbReference type="PANTHER" id="PTHR44846:SF1">
    <property type="entry name" value="MANNOSYL-D-GLYCERATE TRANSPORT_METABOLISM SYSTEM REPRESSOR MNGR-RELATED"/>
    <property type="match status" value="1"/>
</dbReference>
<evidence type="ECO:0000256" key="2">
    <source>
        <dbReference type="ARBA" id="ARBA00023125"/>
    </source>
</evidence>
<keyword evidence="2" id="KW-0238">DNA-binding</keyword>
<reference evidence="5 6" key="1">
    <citation type="submission" date="2018-05" db="EMBL/GenBank/DDBJ databases">
        <authorList>
            <person name="Goeker M."/>
            <person name="Huntemann M."/>
            <person name="Clum A."/>
            <person name="Pillay M."/>
            <person name="Palaniappan K."/>
            <person name="Varghese N."/>
            <person name="Mikhailova N."/>
            <person name="Stamatis D."/>
            <person name="Reddy T."/>
            <person name="Daum C."/>
            <person name="Shapiro N."/>
            <person name="Ivanova N."/>
            <person name="Kyrpides N."/>
            <person name="Woyke T."/>
        </authorList>
    </citation>
    <scope>NUCLEOTIDE SEQUENCE [LARGE SCALE GENOMIC DNA]</scope>
    <source>
        <strain evidence="5 6">DSM 26524</strain>
    </source>
</reference>
<dbReference type="GO" id="GO:0003700">
    <property type="term" value="F:DNA-binding transcription factor activity"/>
    <property type="evidence" value="ECO:0007669"/>
    <property type="project" value="InterPro"/>
</dbReference>
<organism evidence="5 6">
    <name type="scientific">Murimonas intestini</name>
    <dbReference type="NCBI Taxonomy" id="1337051"/>
    <lineage>
        <taxon>Bacteria</taxon>
        <taxon>Bacillati</taxon>
        <taxon>Bacillota</taxon>
        <taxon>Clostridia</taxon>
        <taxon>Lachnospirales</taxon>
        <taxon>Lachnospiraceae</taxon>
        <taxon>Murimonas</taxon>
    </lineage>
</organism>
<dbReference type="SUPFAM" id="SSF46785">
    <property type="entry name" value="Winged helix' DNA-binding domain"/>
    <property type="match status" value="1"/>
</dbReference>
<dbReference type="EMBL" id="QGGY01000002">
    <property type="protein sequence ID" value="PWJ77974.1"/>
    <property type="molecule type" value="Genomic_DNA"/>
</dbReference>
<dbReference type="Pfam" id="PF00392">
    <property type="entry name" value="GntR"/>
    <property type="match status" value="1"/>
</dbReference>
<dbReference type="InterPro" id="IPR036388">
    <property type="entry name" value="WH-like_DNA-bd_sf"/>
</dbReference>
<keyword evidence="3" id="KW-0804">Transcription</keyword>
<dbReference type="Gene3D" id="3.40.1410.10">
    <property type="entry name" value="Chorismate lyase-like"/>
    <property type="match status" value="1"/>
</dbReference>